<accession>A0A376AGV4</accession>
<dbReference type="Proteomes" id="UP000254764">
    <property type="component" value="Unassembled WGS sequence"/>
</dbReference>
<proteinExistence type="predicted"/>
<gene>
    <name evidence="1" type="ORF">RHIZ70_2736</name>
</gene>
<keyword evidence="2" id="KW-1185">Reference proteome</keyword>
<sequence>MSGQRRAPGFILALQAECGLQTMARANLPERTEHPVLSKARILSI</sequence>
<dbReference type="AlphaFoldDB" id="A0A376AGV4"/>
<reference evidence="2" key="1">
    <citation type="submission" date="2018-07" db="EMBL/GenBank/DDBJ databases">
        <authorList>
            <person name="Peiro R."/>
            <person name="Begona"/>
            <person name="Cbmso G."/>
            <person name="Lopez M."/>
            <person name="Gonzalez S."/>
        </authorList>
    </citation>
    <scope>NUCLEOTIDE SEQUENCE [LARGE SCALE GENOMIC DNA]</scope>
</reference>
<organism evidence="1 2">
    <name type="scientific">Ciceribacter selenitireducens ATCC BAA-1503</name>
    <dbReference type="NCBI Taxonomy" id="1336235"/>
    <lineage>
        <taxon>Bacteria</taxon>
        <taxon>Pseudomonadati</taxon>
        <taxon>Pseudomonadota</taxon>
        <taxon>Alphaproteobacteria</taxon>
        <taxon>Hyphomicrobiales</taxon>
        <taxon>Rhizobiaceae</taxon>
        <taxon>Ciceribacter</taxon>
    </lineage>
</organism>
<dbReference type="EMBL" id="UEYP01000003">
    <property type="protein sequence ID" value="SSC67028.1"/>
    <property type="molecule type" value="Genomic_DNA"/>
</dbReference>
<evidence type="ECO:0000313" key="2">
    <source>
        <dbReference type="Proteomes" id="UP000254764"/>
    </source>
</evidence>
<protein>
    <submittedName>
        <fullName evidence="1">Uncharacterized protein</fullName>
    </submittedName>
</protein>
<name>A0A376AGV4_9HYPH</name>
<evidence type="ECO:0000313" key="1">
    <source>
        <dbReference type="EMBL" id="SSC67028.1"/>
    </source>
</evidence>